<feature type="transmembrane region" description="Helical" evidence="1">
    <location>
        <begin position="69"/>
        <end position="87"/>
    </location>
</feature>
<feature type="transmembrane region" description="Helical" evidence="1">
    <location>
        <begin position="45"/>
        <end position="63"/>
    </location>
</feature>
<protein>
    <submittedName>
        <fullName evidence="2">Energy-coupled thiamine transporter ThiT</fullName>
    </submittedName>
</protein>
<evidence type="ECO:0000313" key="2">
    <source>
        <dbReference type="EMBL" id="MBC3805108.1"/>
    </source>
</evidence>
<reference evidence="2 3" key="1">
    <citation type="journal article" date="2020" name="mSystems">
        <title>Defining Genomic and Predicted Metabolic Features of the Acetobacterium Genus.</title>
        <authorList>
            <person name="Ross D.E."/>
            <person name="Marshall C.W."/>
            <person name="Gulliver D."/>
            <person name="May H.D."/>
            <person name="Norman R.S."/>
        </authorList>
    </citation>
    <scope>NUCLEOTIDE SEQUENCE [LARGE SCALE GENOMIC DNA]</scope>
    <source>
        <strain evidence="2 3">DSM 8238</strain>
    </source>
</reference>
<sequence length="224" mass="23992">MSEEVLQAVFESNTAKGIIALMILGIFVVIYLMTDKKRAKASPKAMTASAIAVALGFILNQLVLFKMPYGGAVTPFSMLIIILIGYFFGVRQGVLAGVAFGLLDLLINPYVLSPVQLLLDYPIAYGALGLGGFFANRSSVIPAYLVGVSGRFICSFLSGVIFFGLYAPEGFNAVTWSLVYNATYMGAEAVLTVVVLCIPVVKKAIKRIAKILEVQPVKSNVIHG</sequence>
<keyword evidence="3" id="KW-1185">Reference proteome</keyword>
<feature type="transmembrane region" description="Helical" evidence="1">
    <location>
        <begin position="15"/>
        <end position="33"/>
    </location>
</feature>
<feature type="transmembrane region" description="Helical" evidence="1">
    <location>
        <begin position="143"/>
        <end position="166"/>
    </location>
</feature>
<keyword evidence="1" id="KW-0812">Transmembrane</keyword>
<dbReference type="NCBIfam" id="TIGR02357">
    <property type="entry name" value="ECF_ThiT_YuaJ"/>
    <property type="match status" value="1"/>
</dbReference>
<feature type="transmembrane region" description="Helical" evidence="1">
    <location>
        <begin position="118"/>
        <end position="136"/>
    </location>
</feature>
<dbReference type="Pfam" id="PF09515">
    <property type="entry name" value="Thia_YuaJ"/>
    <property type="match status" value="1"/>
</dbReference>
<evidence type="ECO:0000256" key="1">
    <source>
        <dbReference type="SAM" id="Phobius"/>
    </source>
</evidence>
<name>A0ABR6WXD8_9FIRM</name>
<keyword evidence="1" id="KW-1133">Transmembrane helix</keyword>
<gene>
    <name evidence="2" type="primary">thiT</name>
    <name evidence="2" type="ORF">GH808_11795</name>
</gene>
<feature type="transmembrane region" description="Helical" evidence="1">
    <location>
        <begin position="178"/>
        <end position="201"/>
    </location>
</feature>
<keyword evidence="1" id="KW-0472">Membrane</keyword>
<organism evidence="2 3">
    <name type="scientific">Acetobacterium fimetarium</name>
    <dbReference type="NCBI Taxonomy" id="52691"/>
    <lineage>
        <taxon>Bacteria</taxon>
        <taxon>Bacillati</taxon>
        <taxon>Bacillota</taxon>
        <taxon>Clostridia</taxon>
        <taxon>Eubacteriales</taxon>
        <taxon>Eubacteriaceae</taxon>
        <taxon>Acetobacterium</taxon>
    </lineage>
</organism>
<dbReference type="Gene3D" id="1.10.1760.20">
    <property type="match status" value="1"/>
</dbReference>
<evidence type="ECO:0000313" key="3">
    <source>
        <dbReference type="Proteomes" id="UP000603234"/>
    </source>
</evidence>
<comment type="caution">
    <text evidence="2">The sequence shown here is derived from an EMBL/GenBank/DDBJ whole genome shotgun (WGS) entry which is preliminary data.</text>
</comment>
<proteinExistence type="predicted"/>
<dbReference type="Proteomes" id="UP000603234">
    <property type="component" value="Unassembled WGS sequence"/>
</dbReference>
<dbReference type="RefSeq" id="WP_186842993.1">
    <property type="nucleotide sequence ID" value="NZ_WJBC01000019.1"/>
</dbReference>
<accession>A0ABR6WXD8</accession>
<feature type="transmembrane region" description="Helical" evidence="1">
    <location>
        <begin position="94"/>
        <end position="112"/>
    </location>
</feature>
<dbReference type="EMBL" id="WJBC01000019">
    <property type="protein sequence ID" value="MBC3805108.1"/>
    <property type="molecule type" value="Genomic_DNA"/>
</dbReference>
<dbReference type="InterPro" id="IPR012651">
    <property type="entry name" value="Thia_Transptr_ThiT"/>
</dbReference>